<dbReference type="AlphaFoldDB" id="E3KYM6"/>
<evidence type="ECO:0000256" key="1">
    <source>
        <dbReference type="SAM" id="MobiDB-lite"/>
    </source>
</evidence>
<dbReference type="EMBL" id="DS178322">
    <property type="protein sequence ID" value="EFP89422.1"/>
    <property type="molecule type" value="Genomic_DNA"/>
</dbReference>
<dbReference type="HOGENOM" id="CLU_065419_0_0_1"/>
<dbReference type="RefSeq" id="XP_003333841.1">
    <property type="nucleotide sequence ID" value="XM_003333793.1"/>
</dbReference>
<keyword evidence="3" id="KW-1185">Reference proteome</keyword>
<reference key="1">
    <citation type="submission" date="2007-01" db="EMBL/GenBank/DDBJ databases">
        <title>The Genome Sequence of Puccinia graminis f. sp. tritici Strain CRL 75-36-700-3.</title>
        <authorList>
            <consortium name="The Broad Institute Genome Sequencing Platform"/>
            <person name="Birren B."/>
            <person name="Lander E."/>
            <person name="Galagan J."/>
            <person name="Nusbaum C."/>
            <person name="Devon K."/>
            <person name="Cuomo C."/>
            <person name="Jaffe D."/>
            <person name="Butler J."/>
            <person name="Alvarez P."/>
            <person name="Gnerre S."/>
            <person name="Grabherr M."/>
            <person name="Mauceli E."/>
            <person name="Brockman W."/>
            <person name="Young S."/>
            <person name="LaButti K."/>
            <person name="Sykes S."/>
            <person name="DeCaprio D."/>
            <person name="Crawford M."/>
            <person name="Koehrsen M."/>
            <person name="Engels R."/>
            <person name="Montgomery P."/>
            <person name="Pearson M."/>
            <person name="Howarth C."/>
            <person name="Larson L."/>
            <person name="White J."/>
            <person name="Zeng Q."/>
            <person name="Kodira C."/>
            <person name="Yandava C."/>
            <person name="Alvarado L."/>
            <person name="O'Leary S."/>
            <person name="Szabo L."/>
            <person name="Dean R."/>
            <person name="Schein J."/>
        </authorList>
    </citation>
    <scope>NUCLEOTIDE SEQUENCE</scope>
    <source>
        <strain>CRL 75-36-700-3</strain>
    </source>
</reference>
<proteinExistence type="predicted"/>
<dbReference type="VEuPathDB" id="FungiDB:PGTG_15264"/>
<accession>E3KYM6</accession>
<evidence type="ECO:0000313" key="3">
    <source>
        <dbReference type="Proteomes" id="UP000008783"/>
    </source>
</evidence>
<reference evidence="3" key="2">
    <citation type="journal article" date="2011" name="Proc. Natl. Acad. Sci. U.S.A.">
        <title>Obligate biotrophy features unraveled by the genomic analysis of rust fungi.</title>
        <authorList>
            <person name="Duplessis S."/>
            <person name="Cuomo C.A."/>
            <person name="Lin Y.-C."/>
            <person name="Aerts A."/>
            <person name="Tisserant E."/>
            <person name="Veneault-Fourrey C."/>
            <person name="Joly D.L."/>
            <person name="Hacquard S."/>
            <person name="Amselem J."/>
            <person name="Cantarel B.L."/>
            <person name="Chiu R."/>
            <person name="Coutinho P.M."/>
            <person name="Feau N."/>
            <person name="Field M."/>
            <person name="Frey P."/>
            <person name="Gelhaye E."/>
            <person name="Goldberg J."/>
            <person name="Grabherr M.G."/>
            <person name="Kodira C.D."/>
            <person name="Kohler A."/>
            <person name="Kuees U."/>
            <person name="Lindquist E.A."/>
            <person name="Lucas S.M."/>
            <person name="Mago R."/>
            <person name="Mauceli E."/>
            <person name="Morin E."/>
            <person name="Murat C."/>
            <person name="Pangilinan J.L."/>
            <person name="Park R."/>
            <person name="Pearson M."/>
            <person name="Quesneville H."/>
            <person name="Rouhier N."/>
            <person name="Sakthikumar S."/>
            <person name="Salamov A.A."/>
            <person name="Schmutz J."/>
            <person name="Selles B."/>
            <person name="Shapiro H."/>
            <person name="Tanguay P."/>
            <person name="Tuskan G.A."/>
            <person name="Henrissat B."/>
            <person name="Van de Peer Y."/>
            <person name="Rouze P."/>
            <person name="Ellis J.G."/>
            <person name="Dodds P.N."/>
            <person name="Schein J.E."/>
            <person name="Zhong S."/>
            <person name="Hamelin R.C."/>
            <person name="Grigoriev I.V."/>
            <person name="Szabo L.J."/>
            <person name="Martin F."/>
        </authorList>
    </citation>
    <scope>NUCLEOTIDE SEQUENCE [LARGE SCALE GENOMIC DNA]</scope>
    <source>
        <strain evidence="3">CRL 75-36-700-3 / race SCCL</strain>
    </source>
</reference>
<feature type="region of interest" description="Disordered" evidence="1">
    <location>
        <begin position="176"/>
        <end position="282"/>
    </location>
</feature>
<dbReference type="GeneID" id="10547309"/>
<dbReference type="InParanoid" id="E3KYM6"/>
<feature type="compositionally biased region" description="Polar residues" evidence="1">
    <location>
        <begin position="254"/>
        <end position="266"/>
    </location>
</feature>
<dbReference type="KEGG" id="pgr:PGTG_15264"/>
<name>E3KYM6_PUCGT</name>
<sequence>MIDKGHGNDHSPCNRRVISPLAKEVTSPFLCYLTGVDQSIALFFDSTINPQPPQAHTTIRSTQNMNSARAQFCAMAAKYCPDWDYTDLEAMPPPIDLDCESGKLTVHPYPPPISSTCEEVDPQPPISSTSQDVDQAMVQLLCNALDEVCSSAQEIDDFRRELEGSVVVYPKKVLPTEPTLAKPDDRAGEFEPVDDVEMETSPTEPTLAKPDDRAGEFEPVDDVEMETSPTEPTLAKPDDRAGEFEPVDDVEMETSPTEPTVATSSLHPKPAPSQKPDDKIGAEHNHSALDLSKRHKLRPRFRPEETQVIVDFVASEPAGPLKPSFWEHVATLIDQKFKTINQCERAAKRCRIHYNFVRSWGP</sequence>
<dbReference type="OrthoDB" id="10336992at2759"/>
<evidence type="ECO:0000313" key="2">
    <source>
        <dbReference type="EMBL" id="EFP89422.1"/>
    </source>
</evidence>
<gene>
    <name evidence="2" type="ORF">PGTG_15264</name>
</gene>
<dbReference type="Proteomes" id="UP000008783">
    <property type="component" value="Unassembled WGS sequence"/>
</dbReference>
<organism evidence="2 3">
    <name type="scientific">Puccinia graminis f. sp. tritici (strain CRL 75-36-700-3 / race SCCL)</name>
    <name type="common">Black stem rust fungus</name>
    <dbReference type="NCBI Taxonomy" id="418459"/>
    <lineage>
        <taxon>Eukaryota</taxon>
        <taxon>Fungi</taxon>
        <taxon>Dikarya</taxon>
        <taxon>Basidiomycota</taxon>
        <taxon>Pucciniomycotina</taxon>
        <taxon>Pucciniomycetes</taxon>
        <taxon>Pucciniales</taxon>
        <taxon>Pucciniaceae</taxon>
        <taxon>Puccinia</taxon>
    </lineage>
</organism>
<protein>
    <submittedName>
        <fullName evidence="2">Uncharacterized protein</fullName>
    </submittedName>
</protein>